<feature type="chain" id="PRO_5011557070" evidence="1">
    <location>
        <begin position="35"/>
        <end position="140"/>
    </location>
</feature>
<dbReference type="InterPro" id="IPR036249">
    <property type="entry name" value="Thioredoxin-like_sf"/>
</dbReference>
<keyword evidence="4" id="KW-1185">Reference proteome</keyword>
<dbReference type="CDD" id="cd02947">
    <property type="entry name" value="TRX_family"/>
    <property type="match status" value="1"/>
</dbReference>
<dbReference type="Proteomes" id="UP000199071">
    <property type="component" value="Unassembled WGS sequence"/>
</dbReference>
<dbReference type="InterPro" id="IPR013766">
    <property type="entry name" value="Thioredoxin_domain"/>
</dbReference>
<dbReference type="PANTHER" id="PTHR45663">
    <property type="entry name" value="GEO12009P1"/>
    <property type="match status" value="1"/>
</dbReference>
<feature type="domain" description="Thioredoxin" evidence="2">
    <location>
        <begin position="14"/>
        <end position="140"/>
    </location>
</feature>
<proteinExistence type="predicted"/>
<dbReference type="Gene3D" id="3.40.30.10">
    <property type="entry name" value="Glutaredoxin"/>
    <property type="match status" value="1"/>
</dbReference>
<dbReference type="Pfam" id="PF10518">
    <property type="entry name" value="TAT_signal"/>
    <property type="match status" value="1"/>
</dbReference>
<dbReference type="RefSeq" id="WP_139167781.1">
    <property type="nucleotide sequence ID" value="NZ_FMXQ01000003.1"/>
</dbReference>
<dbReference type="InterPro" id="IPR019546">
    <property type="entry name" value="TAT_signal_bac_arc"/>
</dbReference>
<protein>
    <submittedName>
        <fullName evidence="3">Tat (Twin-arginine translocation) pathway signal sequence</fullName>
    </submittedName>
</protein>
<reference evidence="3 4" key="1">
    <citation type="submission" date="2016-10" db="EMBL/GenBank/DDBJ databases">
        <authorList>
            <person name="de Groot N.N."/>
        </authorList>
    </citation>
    <scope>NUCLEOTIDE SEQUENCE [LARGE SCALE GENOMIC DNA]</scope>
    <source>
        <strain evidence="3 4">ATCC 35022</strain>
    </source>
</reference>
<dbReference type="InterPro" id="IPR006311">
    <property type="entry name" value="TAT_signal"/>
</dbReference>
<dbReference type="NCBIfam" id="TIGR01409">
    <property type="entry name" value="TAT_signal_seq"/>
    <property type="match status" value="1"/>
</dbReference>
<name>A0A1G6BLV4_9HYPH</name>
<dbReference type="SUPFAM" id="SSF52833">
    <property type="entry name" value="Thioredoxin-like"/>
    <property type="match status" value="1"/>
</dbReference>
<keyword evidence="1" id="KW-0732">Signal</keyword>
<evidence type="ECO:0000313" key="4">
    <source>
        <dbReference type="Proteomes" id="UP000199071"/>
    </source>
</evidence>
<dbReference type="GO" id="GO:0005737">
    <property type="term" value="C:cytoplasm"/>
    <property type="evidence" value="ECO:0007669"/>
    <property type="project" value="TreeGrafter"/>
</dbReference>
<dbReference type="AlphaFoldDB" id="A0A1G6BLV4"/>
<evidence type="ECO:0000313" key="3">
    <source>
        <dbReference type="EMBL" id="SDB21557.1"/>
    </source>
</evidence>
<dbReference type="PROSITE" id="PS51352">
    <property type="entry name" value="THIOREDOXIN_2"/>
    <property type="match status" value="1"/>
</dbReference>
<dbReference type="PROSITE" id="PS51318">
    <property type="entry name" value="TAT"/>
    <property type="match status" value="1"/>
</dbReference>
<dbReference type="GO" id="GO:0015035">
    <property type="term" value="F:protein-disulfide reductase activity"/>
    <property type="evidence" value="ECO:0007669"/>
    <property type="project" value="TreeGrafter"/>
</dbReference>
<evidence type="ECO:0000256" key="1">
    <source>
        <dbReference type="SAM" id="SignalP"/>
    </source>
</evidence>
<dbReference type="OrthoDB" id="7950124at2"/>
<accession>A0A1G6BLV4</accession>
<dbReference type="Pfam" id="PF00085">
    <property type="entry name" value="Thioredoxin"/>
    <property type="match status" value="1"/>
</dbReference>
<dbReference type="PANTHER" id="PTHR45663:SF11">
    <property type="entry name" value="GEO12009P1"/>
    <property type="match status" value="1"/>
</dbReference>
<gene>
    <name evidence="3" type="ORF">SAMN02982931_01607</name>
</gene>
<sequence>MTTMINRRNFLSLAAAGAAAGMLGVTGFASISGAAEAGAFDRAAFDSALAAGGPVLIDISASWCSTCKAQGAAVAKLVKEPEYAGYTIFVVDYDTQKDIMREFGAQQRSTLIVFKGGAEAGRIVGDTRMDSIETLLAKGV</sequence>
<evidence type="ECO:0000259" key="2">
    <source>
        <dbReference type="PROSITE" id="PS51352"/>
    </source>
</evidence>
<dbReference type="STRING" id="665467.SAMN02982931_01607"/>
<dbReference type="EMBL" id="FMXQ01000003">
    <property type="protein sequence ID" value="SDB21557.1"/>
    <property type="molecule type" value="Genomic_DNA"/>
</dbReference>
<feature type="signal peptide" evidence="1">
    <location>
        <begin position="1"/>
        <end position="34"/>
    </location>
</feature>
<organism evidence="3 4">
    <name type="scientific">Bauldia litoralis</name>
    <dbReference type="NCBI Taxonomy" id="665467"/>
    <lineage>
        <taxon>Bacteria</taxon>
        <taxon>Pseudomonadati</taxon>
        <taxon>Pseudomonadota</taxon>
        <taxon>Alphaproteobacteria</taxon>
        <taxon>Hyphomicrobiales</taxon>
        <taxon>Kaistiaceae</taxon>
        <taxon>Bauldia</taxon>
    </lineage>
</organism>